<accession>A0A0G4I755</accession>
<feature type="transmembrane region" description="Helical" evidence="7">
    <location>
        <begin position="114"/>
        <end position="136"/>
    </location>
</feature>
<feature type="transmembrane region" description="Helical" evidence="7">
    <location>
        <begin position="328"/>
        <end position="347"/>
    </location>
</feature>
<feature type="transmembrane region" description="Helical" evidence="7">
    <location>
        <begin position="23"/>
        <end position="45"/>
    </location>
</feature>
<feature type="domain" description="Major facilitator superfamily (MFS) profile" evidence="8">
    <location>
        <begin position="23"/>
        <end position="521"/>
    </location>
</feature>
<dbReference type="InterPro" id="IPR011701">
    <property type="entry name" value="MFS"/>
</dbReference>
<proteinExistence type="predicted"/>
<feature type="region of interest" description="Disordered" evidence="6">
    <location>
        <begin position="247"/>
        <end position="290"/>
    </location>
</feature>
<name>A0A0G4I755_9ALVE</name>
<dbReference type="PANTHER" id="PTHR23511">
    <property type="entry name" value="SYNAPTIC VESICLE GLYCOPROTEIN 2"/>
    <property type="match status" value="1"/>
</dbReference>
<keyword evidence="5 7" id="KW-0472">Membrane</keyword>
<comment type="subcellular location">
    <subcellularLocation>
        <location evidence="1">Membrane</location>
        <topology evidence="1">Multi-pass membrane protein</topology>
    </subcellularLocation>
</comment>
<keyword evidence="4 7" id="KW-1133">Transmembrane helix</keyword>
<feature type="compositionally biased region" description="Basic and acidic residues" evidence="6">
    <location>
        <begin position="541"/>
        <end position="551"/>
    </location>
</feature>
<evidence type="ECO:0000256" key="4">
    <source>
        <dbReference type="ARBA" id="ARBA00022989"/>
    </source>
</evidence>
<evidence type="ECO:0000256" key="7">
    <source>
        <dbReference type="SAM" id="Phobius"/>
    </source>
</evidence>
<feature type="transmembrane region" description="Helical" evidence="7">
    <location>
        <begin position="428"/>
        <end position="454"/>
    </location>
</feature>
<feature type="transmembrane region" description="Helical" evidence="7">
    <location>
        <begin position="57"/>
        <end position="77"/>
    </location>
</feature>
<feature type="transmembrane region" description="Helical" evidence="7">
    <location>
        <begin position="397"/>
        <end position="416"/>
    </location>
</feature>
<feature type="transmembrane region" description="Helical" evidence="7">
    <location>
        <begin position="367"/>
        <end position="385"/>
    </location>
</feature>
<reference evidence="9" key="1">
    <citation type="submission" date="2014-11" db="EMBL/GenBank/DDBJ databases">
        <authorList>
            <person name="Otto D Thomas"/>
            <person name="Naeem Raeece"/>
        </authorList>
    </citation>
    <scope>NUCLEOTIDE SEQUENCE</scope>
</reference>
<keyword evidence="2" id="KW-0813">Transport</keyword>
<evidence type="ECO:0000313" key="9">
    <source>
        <dbReference type="EMBL" id="CEM52795.1"/>
    </source>
</evidence>
<evidence type="ECO:0000256" key="1">
    <source>
        <dbReference type="ARBA" id="ARBA00004141"/>
    </source>
</evidence>
<dbReference type="Pfam" id="PF07690">
    <property type="entry name" value="MFS_1"/>
    <property type="match status" value="1"/>
</dbReference>
<dbReference type="Gene3D" id="1.20.1250.20">
    <property type="entry name" value="MFS general substrate transporter like domains"/>
    <property type="match status" value="1"/>
</dbReference>
<dbReference type="SUPFAM" id="SSF103473">
    <property type="entry name" value="MFS general substrate transporter"/>
    <property type="match status" value="1"/>
</dbReference>
<protein>
    <recommendedName>
        <fullName evidence="8">Major facilitator superfamily (MFS) profile domain-containing protein</fullName>
    </recommendedName>
</protein>
<feature type="compositionally biased region" description="Low complexity" evidence="6">
    <location>
        <begin position="526"/>
        <end position="539"/>
    </location>
</feature>
<sequence>MDGPGSISAVLDRAGVGRYQWRLLFMCALGYFAQCSELLVTVLASREMMRDFNLSPLNYAFLPFTVVASTFFSSYLIGWVSDRSLGRRLPFVLSLIFTGGFGLASAVAPNFWSLVLIRCLVGLGLGGIEVLDFVVFIEFASSAVRGRYSVWIFLAGILGVLYIAGLNLANLDSLVGGVAAWRVLLVLAALPAFPAVLFRCWWTDESPVFLVSKGKRKEAFQVLLRICRVNRLDERVVLPSEADFLSEGREGSEEGVRQQKHRMEDEGEIVRVAEGDEEGGNEGGSLRGDGRDLSIERVEETAGRQSGLVGVVASAWAHLRRMWMYDPWTLALPLLMIWFFQSVAYWGFTLFLPSFLAASGVAPRMTIFLMVASELPGAALLYFVVDRQGRLFSLRLFLLLASLSAALCTLFSAFAVQPGGYSEETAPILRICLAVSCCLLYFSLIPIWAVLFVFTPEAYPVHLRATAVGFFQTATNVPGLFTPFLSAYLTERGQPWVYMALWAAVVLAGTALAFGALRHPKESAVSTRDGSSSRGGSHSHQGRESREDQKSHKPIMPASISIDGPESNRRS</sequence>
<evidence type="ECO:0000259" key="8">
    <source>
        <dbReference type="PROSITE" id="PS50850"/>
    </source>
</evidence>
<feature type="transmembrane region" description="Helical" evidence="7">
    <location>
        <begin position="466"/>
        <end position="490"/>
    </location>
</feature>
<feature type="transmembrane region" description="Helical" evidence="7">
    <location>
        <begin position="181"/>
        <end position="202"/>
    </location>
</feature>
<evidence type="ECO:0000256" key="6">
    <source>
        <dbReference type="SAM" id="MobiDB-lite"/>
    </source>
</evidence>
<feature type="transmembrane region" description="Helical" evidence="7">
    <location>
        <begin position="148"/>
        <end position="169"/>
    </location>
</feature>
<dbReference type="AlphaFoldDB" id="A0A0G4I755"/>
<dbReference type="EMBL" id="CDMZ01005373">
    <property type="protein sequence ID" value="CEM52795.1"/>
    <property type="molecule type" value="Genomic_DNA"/>
</dbReference>
<dbReference type="GO" id="GO:0016020">
    <property type="term" value="C:membrane"/>
    <property type="evidence" value="ECO:0007669"/>
    <property type="project" value="UniProtKB-SubCell"/>
</dbReference>
<dbReference type="InterPro" id="IPR020846">
    <property type="entry name" value="MFS_dom"/>
</dbReference>
<gene>
    <name evidence="9" type="ORF">Cvel_11519</name>
</gene>
<feature type="compositionally biased region" description="Basic and acidic residues" evidence="6">
    <location>
        <begin position="247"/>
        <end position="274"/>
    </location>
</feature>
<evidence type="ECO:0000256" key="3">
    <source>
        <dbReference type="ARBA" id="ARBA00022692"/>
    </source>
</evidence>
<evidence type="ECO:0000256" key="2">
    <source>
        <dbReference type="ARBA" id="ARBA00022448"/>
    </source>
</evidence>
<dbReference type="PANTHER" id="PTHR23511:SF34">
    <property type="entry name" value="SYNAPTIC VESICLE GLYCOPROTEIN 2"/>
    <property type="match status" value="1"/>
</dbReference>
<dbReference type="InterPro" id="IPR036259">
    <property type="entry name" value="MFS_trans_sf"/>
</dbReference>
<dbReference type="PROSITE" id="PS50850">
    <property type="entry name" value="MFS"/>
    <property type="match status" value="1"/>
</dbReference>
<keyword evidence="3 7" id="KW-0812">Transmembrane</keyword>
<dbReference type="GO" id="GO:0022857">
    <property type="term" value="F:transmembrane transporter activity"/>
    <property type="evidence" value="ECO:0007669"/>
    <property type="project" value="InterPro"/>
</dbReference>
<dbReference type="VEuPathDB" id="CryptoDB:Cvel_11519"/>
<organism evidence="9">
    <name type="scientific">Chromera velia CCMP2878</name>
    <dbReference type="NCBI Taxonomy" id="1169474"/>
    <lineage>
        <taxon>Eukaryota</taxon>
        <taxon>Sar</taxon>
        <taxon>Alveolata</taxon>
        <taxon>Colpodellida</taxon>
        <taxon>Chromeraceae</taxon>
        <taxon>Chromera</taxon>
    </lineage>
</organism>
<feature type="region of interest" description="Disordered" evidence="6">
    <location>
        <begin position="524"/>
        <end position="571"/>
    </location>
</feature>
<feature type="transmembrane region" description="Helical" evidence="7">
    <location>
        <begin position="496"/>
        <end position="517"/>
    </location>
</feature>
<feature type="transmembrane region" description="Helical" evidence="7">
    <location>
        <begin position="89"/>
        <end position="108"/>
    </location>
</feature>
<evidence type="ECO:0000256" key="5">
    <source>
        <dbReference type="ARBA" id="ARBA00023136"/>
    </source>
</evidence>